<feature type="region of interest" description="Disordered" evidence="1">
    <location>
        <begin position="1"/>
        <end position="31"/>
    </location>
</feature>
<dbReference type="EMBL" id="SFCI01000108">
    <property type="protein sequence ID" value="TFY82447.1"/>
    <property type="molecule type" value="Genomic_DNA"/>
</dbReference>
<accession>A0A4Z0A7Z1</accession>
<dbReference type="AlphaFoldDB" id="A0A4Z0A7Z1"/>
<feature type="compositionally biased region" description="Basic and acidic residues" evidence="1">
    <location>
        <begin position="16"/>
        <end position="31"/>
    </location>
</feature>
<proteinExistence type="predicted"/>
<evidence type="ECO:0000256" key="1">
    <source>
        <dbReference type="SAM" id="MobiDB-lite"/>
    </source>
</evidence>
<dbReference type="Proteomes" id="UP000298061">
    <property type="component" value="Unassembled WGS sequence"/>
</dbReference>
<name>A0A4Z0A7Z1_9AGAM</name>
<evidence type="ECO:0000313" key="2">
    <source>
        <dbReference type="EMBL" id="TFY82447.1"/>
    </source>
</evidence>
<evidence type="ECO:0000313" key="3">
    <source>
        <dbReference type="Proteomes" id="UP000298061"/>
    </source>
</evidence>
<reference evidence="2 3" key="1">
    <citation type="submission" date="2019-02" db="EMBL/GenBank/DDBJ databases">
        <title>Genome sequencing of the rare red list fungi Hericium alpestre (H. flagellum).</title>
        <authorList>
            <person name="Buettner E."/>
            <person name="Kellner H."/>
        </authorList>
    </citation>
    <scope>NUCLEOTIDE SEQUENCE [LARGE SCALE GENOMIC DNA]</scope>
    <source>
        <strain evidence="2 3">DSM 108284</strain>
    </source>
</reference>
<gene>
    <name evidence="2" type="ORF">EWM64_g1568</name>
</gene>
<protein>
    <submittedName>
        <fullName evidence="2">Uncharacterized protein</fullName>
    </submittedName>
</protein>
<feature type="compositionally biased region" description="Polar residues" evidence="1">
    <location>
        <begin position="1"/>
        <end position="11"/>
    </location>
</feature>
<comment type="caution">
    <text evidence="2">The sequence shown here is derived from an EMBL/GenBank/DDBJ whole genome shotgun (WGS) entry which is preliminary data.</text>
</comment>
<organism evidence="2 3">
    <name type="scientific">Hericium alpestre</name>
    <dbReference type="NCBI Taxonomy" id="135208"/>
    <lineage>
        <taxon>Eukaryota</taxon>
        <taxon>Fungi</taxon>
        <taxon>Dikarya</taxon>
        <taxon>Basidiomycota</taxon>
        <taxon>Agaricomycotina</taxon>
        <taxon>Agaricomycetes</taxon>
        <taxon>Russulales</taxon>
        <taxon>Hericiaceae</taxon>
        <taxon>Hericium</taxon>
    </lineage>
</organism>
<sequence>MLSMHATSEYCSSDAPDEHTDGTDGQEREFDVPVIDLSDDEDELADAVLLANKQIPHPK</sequence>
<keyword evidence="3" id="KW-1185">Reference proteome</keyword>